<evidence type="ECO:0000256" key="5">
    <source>
        <dbReference type="ARBA" id="ARBA00023002"/>
    </source>
</evidence>
<dbReference type="GO" id="GO:0009051">
    <property type="term" value="P:pentose-phosphate shunt, oxidative branch"/>
    <property type="evidence" value="ECO:0007669"/>
    <property type="project" value="TreeGrafter"/>
</dbReference>
<feature type="domain" description="Glucose-6-phosphate dehydrogenase C-terminal" evidence="9">
    <location>
        <begin position="196"/>
        <end position="495"/>
    </location>
</feature>
<dbReference type="PANTHER" id="PTHR23429">
    <property type="entry name" value="GLUCOSE-6-PHOSPHATE 1-DEHYDROGENASE G6PD"/>
    <property type="match status" value="1"/>
</dbReference>
<dbReference type="Pfam" id="PF00479">
    <property type="entry name" value="G6PD_N"/>
    <property type="match status" value="1"/>
</dbReference>
<evidence type="ECO:0000256" key="7">
    <source>
        <dbReference type="HAMAP-Rule" id="MF_00966"/>
    </source>
</evidence>
<accession>A0A5A7N3U8</accession>
<dbReference type="EC" id="1.1.1.49" evidence="7"/>
<dbReference type="PANTHER" id="PTHR23429:SF0">
    <property type="entry name" value="GLUCOSE-6-PHOSPHATE 1-DEHYDROGENASE"/>
    <property type="match status" value="1"/>
</dbReference>
<feature type="binding site" evidence="7">
    <location>
        <position position="184"/>
    </location>
    <ligand>
        <name>substrate</name>
    </ligand>
</feature>
<dbReference type="Proteomes" id="UP000324996">
    <property type="component" value="Unassembled WGS sequence"/>
</dbReference>
<comment type="function">
    <text evidence="7">Catalyzes the oxidation of glucose 6-phosphate to 6-phosphogluconolactone.</text>
</comment>
<evidence type="ECO:0000313" key="10">
    <source>
        <dbReference type="EMBL" id="GER02687.1"/>
    </source>
</evidence>
<comment type="catalytic activity">
    <reaction evidence="7">
        <text>D-glucose 6-phosphate + NADP(+) = 6-phospho-D-glucono-1,5-lactone + NADPH + H(+)</text>
        <dbReference type="Rhea" id="RHEA:15841"/>
        <dbReference type="ChEBI" id="CHEBI:15378"/>
        <dbReference type="ChEBI" id="CHEBI:57783"/>
        <dbReference type="ChEBI" id="CHEBI:57955"/>
        <dbReference type="ChEBI" id="CHEBI:58349"/>
        <dbReference type="ChEBI" id="CHEBI:61548"/>
        <dbReference type="EC" id="1.1.1.49"/>
    </reaction>
</comment>
<comment type="similarity">
    <text evidence="2 7">Belongs to the glucose-6-phosphate dehydrogenase family.</text>
</comment>
<proteinExistence type="inferred from homology"/>
<dbReference type="InterPro" id="IPR022675">
    <property type="entry name" value="G6P_DH_C"/>
</dbReference>
<name>A0A5A7N3U8_9PROT</name>
<dbReference type="InterPro" id="IPR001282">
    <property type="entry name" value="G6P_DH"/>
</dbReference>
<dbReference type="GO" id="GO:0006006">
    <property type="term" value="P:glucose metabolic process"/>
    <property type="evidence" value="ECO:0007669"/>
    <property type="project" value="UniProtKB-KW"/>
</dbReference>
<comment type="caution">
    <text evidence="10">The sequence shown here is derived from an EMBL/GenBank/DDBJ whole genome shotgun (WGS) entry which is preliminary data.</text>
</comment>
<feature type="domain" description="Glucose-6-phosphate dehydrogenase NAD-binding" evidence="8">
    <location>
        <begin position="18"/>
        <end position="193"/>
    </location>
</feature>
<evidence type="ECO:0000259" key="8">
    <source>
        <dbReference type="Pfam" id="PF00479"/>
    </source>
</evidence>
<dbReference type="GO" id="GO:0005829">
    <property type="term" value="C:cytosol"/>
    <property type="evidence" value="ECO:0007669"/>
    <property type="project" value="TreeGrafter"/>
</dbReference>
<dbReference type="EMBL" id="BKCN01000001">
    <property type="protein sequence ID" value="GER02687.1"/>
    <property type="molecule type" value="Genomic_DNA"/>
</dbReference>
<organism evidence="10 11">
    <name type="scientific">Iodidimonas nitroreducens</name>
    <dbReference type="NCBI Taxonomy" id="1236968"/>
    <lineage>
        <taxon>Bacteria</taxon>
        <taxon>Pseudomonadati</taxon>
        <taxon>Pseudomonadota</taxon>
        <taxon>Alphaproteobacteria</taxon>
        <taxon>Iodidimonadales</taxon>
        <taxon>Iodidimonadaceae</taxon>
        <taxon>Iodidimonas</taxon>
    </lineage>
</organism>
<dbReference type="Gene3D" id="3.40.50.720">
    <property type="entry name" value="NAD(P)-binding Rossmann-like Domain"/>
    <property type="match status" value="1"/>
</dbReference>
<gene>
    <name evidence="7 10" type="primary">zwf</name>
    <name evidence="10" type="ORF">JCM17846_03690</name>
</gene>
<protein>
    <recommendedName>
        <fullName evidence="7">Glucose-6-phosphate 1-dehydrogenase</fullName>
        <shortName evidence="7">G6PD</shortName>
        <ecNumber evidence="7">1.1.1.49</ecNumber>
    </recommendedName>
</protein>
<dbReference type="InterPro" id="IPR022674">
    <property type="entry name" value="G6P_DH_NAD-bd"/>
</dbReference>
<sequence length="496" mass="55814">MQADSTSRSGTGRPTDLIIFGGTGDLAMRMLFPSLYFLEADGYLADDARIIGAARGDLSRDAFLDEVHKRLKSHIPKKYYDADVWDRFAQKVDYKSVDATDGSGFEALAAALRIRDGSEAVFYFSTAPRFYGDLCAQLKAHDLAGPQSRVVLEKPIGHDLTSCRAVNDAVGAVFPESRIYRIDHYLGKETVQNLIALRFANSLLEPLWNANGIEQVQITVSETVGVEGRWSYYNDSGALRDMLQNHLLQLLCLVAMEPPTSLDADAVRDEKLKVLRSLRPISKQENALKTVCGQYTAGAVDGKAVPGYFEEGEGESTTETFISLRADIDNWRWRGVPFYLRTGKRLPYRYSEIFIQFKDVPHSIFPEESNLTLQSNKLIIRLQPEETIKLLMMNKVPGLGRDGMKLQEVSLDLSMSDEARSRRRRIAYERLLLDVLNANSTLFVRRDETEAAWKWVDQIAEGWRELGQKPKPYAAGSWGPSASVALTERYGHSWHD</sequence>
<dbReference type="RefSeq" id="WP_042082642.1">
    <property type="nucleotide sequence ID" value="NZ_BKCN01000001.1"/>
</dbReference>
<dbReference type="GO" id="GO:0050661">
    <property type="term" value="F:NADP binding"/>
    <property type="evidence" value="ECO:0007669"/>
    <property type="project" value="UniProtKB-UniRule"/>
</dbReference>
<dbReference type="PROSITE" id="PS00069">
    <property type="entry name" value="G6P_DEHYDROGENASE"/>
    <property type="match status" value="1"/>
</dbReference>
<keyword evidence="3 7" id="KW-0313">Glucose metabolism</keyword>
<evidence type="ECO:0000259" key="9">
    <source>
        <dbReference type="Pfam" id="PF02781"/>
    </source>
</evidence>
<dbReference type="PRINTS" id="PR00079">
    <property type="entry name" value="G6PDHDRGNASE"/>
</dbReference>
<keyword evidence="11" id="KW-1185">Reference proteome</keyword>
<dbReference type="SUPFAM" id="SSF55347">
    <property type="entry name" value="Glyceraldehyde-3-phosphate dehydrogenase-like, C-terminal domain"/>
    <property type="match status" value="1"/>
</dbReference>
<dbReference type="Pfam" id="PF02781">
    <property type="entry name" value="G6PD_C"/>
    <property type="match status" value="1"/>
</dbReference>
<keyword evidence="5 7" id="KW-0560">Oxidoreductase</keyword>
<evidence type="ECO:0000256" key="2">
    <source>
        <dbReference type="ARBA" id="ARBA00009975"/>
    </source>
</evidence>
<keyword evidence="4 7" id="KW-0521">NADP</keyword>
<feature type="active site" description="Proton acceptor" evidence="7">
    <location>
        <position position="246"/>
    </location>
</feature>
<dbReference type="GO" id="GO:0004345">
    <property type="term" value="F:glucose-6-phosphate dehydrogenase activity"/>
    <property type="evidence" value="ECO:0007669"/>
    <property type="project" value="UniProtKB-UniRule"/>
</dbReference>
<comment type="caution">
    <text evidence="7">Lacks conserved residue(s) required for the propagation of feature annotation.</text>
</comment>
<feature type="binding site" evidence="7">
    <location>
        <position position="154"/>
    </location>
    <ligand>
        <name>NADP(+)</name>
        <dbReference type="ChEBI" id="CHEBI:58349"/>
    </ligand>
</feature>
<feature type="binding site" evidence="7">
    <location>
        <position position="222"/>
    </location>
    <ligand>
        <name>substrate</name>
    </ligand>
</feature>
<dbReference type="HAMAP" id="MF_00966">
    <property type="entry name" value="G6PD"/>
    <property type="match status" value="1"/>
</dbReference>
<reference evidence="10 11" key="1">
    <citation type="submission" date="2019-09" db="EMBL/GenBank/DDBJ databases">
        <title>NBRP : Genome information of microbial organism related human and environment.</title>
        <authorList>
            <person name="Hattori M."/>
            <person name="Oshima K."/>
            <person name="Inaba H."/>
            <person name="Suda W."/>
            <person name="Sakamoto M."/>
            <person name="Iino T."/>
            <person name="Kitahara M."/>
            <person name="Oshida Y."/>
            <person name="Iida T."/>
            <person name="Kudo T."/>
            <person name="Itoh T."/>
            <person name="Ohkuma M."/>
        </authorList>
    </citation>
    <scope>NUCLEOTIDE SEQUENCE [LARGE SCALE GENOMIC DNA]</scope>
    <source>
        <strain evidence="10 11">Q-1</strain>
    </source>
</reference>
<dbReference type="SUPFAM" id="SSF51735">
    <property type="entry name" value="NAD(P)-binding Rossmann-fold domains"/>
    <property type="match status" value="1"/>
</dbReference>
<evidence type="ECO:0000256" key="3">
    <source>
        <dbReference type="ARBA" id="ARBA00022526"/>
    </source>
</evidence>
<evidence type="ECO:0000313" key="11">
    <source>
        <dbReference type="Proteomes" id="UP000324996"/>
    </source>
</evidence>
<dbReference type="Gene3D" id="3.30.360.10">
    <property type="entry name" value="Dihydrodipicolinate Reductase, domain 2"/>
    <property type="match status" value="1"/>
</dbReference>
<feature type="binding site" evidence="7">
    <location>
        <position position="55"/>
    </location>
    <ligand>
        <name>NADP(+)</name>
        <dbReference type="ChEBI" id="CHEBI:58349"/>
    </ligand>
</feature>
<evidence type="ECO:0000256" key="1">
    <source>
        <dbReference type="ARBA" id="ARBA00004937"/>
    </source>
</evidence>
<keyword evidence="6 7" id="KW-0119">Carbohydrate metabolism</keyword>
<evidence type="ECO:0000256" key="6">
    <source>
        <dbReference type="ARBA" id="ARBA00023277"/>
    </source>
</evidence>
<dbReference type="UniPathway" id="UPA00115">
    <property type="reaction ID" value="UER00408"/>
</dbReference>
<feature type="binding site" evidence="7">
    <location>
        <position position="188"/>
    </location>
    <ligand>
        <name>substrate</name>
    </ligand>
</feature>
<dbReference type="InterPro" id="IPR036291">
    <property type="entry name" value="NAD(P)-bd_dom_sf"/>
</dbReference>
<dbReference type="PIRSF" id="PIRSF000110">
    <property type="entry name" value="G6PD"/>
    <property type="match status" value="1"/>
</dbReference>
<feature type="binding site" evidence="7">
    <location>
        <position position="344"/>
    </location>
    <ligand>
        <name>substrate</name>
    </ligand>
</feature>
<dbReference type="NCBIfam" id="TIGR00871">
    <property type="entry name" value="zwf"/>
    <property type="match status" value="1"/>
</dbReference>
<evidence type="ECO:0000256" key="4">
    <source>
        <dbReference type="ARBA" id="ARBA00022857"/>
    </source>
</evidence>
<dbReference type="AlphaFoldDB" id="A0A5A7N3U8"/>
<comment type="pathway">
    <text evidence="1 7">Carbohydrate degradation; pentose phosphate pathway; D-ribulose 5-phosphate from D-glucose 6-phosphate (oxidative stage): step 1/3.</text>
</comment>
<feature type="binding site" evidence="7">
    <location>
        <position position="241"/>
    </location>
    <ligand>
        <name>substrate</name>
    </ligand>
</feature>
<dbReference type="InterPro" id="IPR019796">
    <property type="entry name" value="G6P_DH_AS"/>
</dbReference>